<dbReference type="Pfam" id="PF01928">
    <property type="entry name" value="CYTH"/>
    <property type="match status" value="1"/>
</dbReference>
<dbReference type="AlphaFoldDB" id="A0A1F5WSJ6"/>
<reference evidence="2 3" key="1">
    <citation type="journal article" date="2016" name="Nat. Commun.">
        <title>Thousands of microbial genomes shed light on interconnected biogeochemical processes in an aquifer system.</title>
        <authorList>
            <person name="Anantharaman K."/>
            <person name="Brown C.T."/>
            <person name="Hug L.A."/>
            <person name="Sharon I."/>
            <person name="Castelle C.J."/>
            <person name="Probst A.J."/>
            <person name="Thomas B.C."/>
            <person name="Singh A."/>
            <person name="Wilkins M.J."/>
            <person name="Karaoz U."/>
            <person name="Brodie E.L."/>
            <person name="Williams K.H."/>
            <person name="Hubbard S.S."/>
            <person name="Banfield J.F."/>
        </authorList>
    </citation>
    <scope>NUCLEOTIDE SEQUENCE [LARGE SCALE GENOMIC DNA]</scope>
</reference>
<dbReference type="PANTHER" id="PTHR21028">
    <property type="entry name" value="SI:CH211-156B7.4"/>
    <property type="match status" value="1"/>
</dbReference>
<organism evidence="2 3">
    <name type="scientific">Candidatus Giovannonibacteria bacterium RIFCSPHIGHO2_02_43_13</name>
    <dbReference type="NCBI Taxonomy" id="1798330"/>
    <lineage>
        <taxon>Bacteria</taxon>
        <taxon>Candidatus Giovannoniibacteriota</taxon>
    </lineage>
</organism>
<sequence length="141" mass="16559">MNANYGEYDKFQRGKNILRIRESNGKFLFTVKQPQSNELDAIEYETEISSSEEFEKALILMEYKPIVEIQKIRRKAKFNDFEICLDEVKGLGSFIEVEKITEDDDANRVQDELFGFLKNIGVDEKDRVLQGYDTLIYLKQK</sequence>
<accession>A0A1F5WSJ6</accession>
<dbReference type="Gene3D" id="2.40.320.10">
    <property type="entry name" value="Hypothetical Protein Pfu-838710-001"/>
    <property type="match status" value="1"/>
</dbReference>
<dbReference type="InterPro" id="IPR008173">
    <property type="entry name" value="Adenylyl_cyclase_CyaB"/>
</dbReference>
<dbReference type="InterPro" id="IPR023577">
    <property type="entry name" value="CYTH_domain"/>
</dbReference>
<dbReference type="PROSITE" id="PS51707">
    <property type="entry name" value="CYTH"/>
    <property type="match status" value="1"/>
</dbReference>
<proteinExistence type="predicted"/>
<name>A0A1F5WSJ6_9BACT</name>
<gene>
    <name evidence="2" type="ORF">A2W54_00455</name>
</gene>
<evidence type="ECO:0000259" key="1">
    <source>
        <dbReference type="PROSITE" id="PS51707"/>
    </source>
</evidence>
<feature type="domain" description="CYTH" evidence="1">
    <location>
        <begin position="1"/>
        <end position="138"/>
    </location>
</feature>
<dbReference type="NCBIfam" id="TIGR00318">
    <property type="entry name" value="cyaB"/>
    <property type="match status" value="1"/>
</dbReference>
<dbReference type="PANTHER" id="PTHR21028:SF2">
    <property type="entry name" value="CYTH DOMAIN-CONTAINING PROTEIN"/>
    <property type="match status" value="1"/>
</dbReference>
<dbReference type="Proteomes" id="UP000178425">
    <property type="component" value="Unassembled WGS sequence"/>
</dbReference>
<comment type="caution">
    <text evidence="2">The sequence shown here is derived from an EMBL/GenBank/DDBJ whole genome shotgun (WGS) entry which is preliminary data.</text>
</comment>
<evidence type="ECO:0000313" key="3">
    <source>
        <dbReference type="Proteomes" id="UP000178425"/>
    </source>
</evidence>
<evidence type="ECO:0000313" key="2">
    <source>
        <dbReference type="EMBL" id="OGF78614.1"/>
    </source>
</evidence>
<dbReference type="EMBL" id="MFHI01000024">
    <property type="protein sequence ID" value="OGF78614.1"/>
    <property type="molecule type" value="Genomic_DNA"/>
</dbReference>
<dbReference type="SUPFAM" id="SSF55154">
    <property type="entry name" value="CYTH-like phosphatases"/>
    <property type="match status" value="1"/>
</dbReference>
<protein>
    <recommendedName>
        <fullName evidence="1">CYTH domain-containing protein</fullName>
    </recommendedName>
</protein>
<dbReference type="InterPro" id="IPR033469">
    <property type="entry name" value="CYTH-like_dom_sf"/>
</dbReference>